<gene>
    <name evidence="13 15" type="primary">gshAB</name>
    <name evidence="13" type="synonym">gshF</name>
    <name evidence="15" type="ORF">ACFSJH_20150</name>
</gene>
<evidence type="ECO:0000256" key="13">
    <source>
        <dbReference type="HAMAP-Rule" id="MF_00782"/>
    </source>
</evidence>
<evidence type="ECO:0000256" key="6">
    <source>
        <dbReference type="ARBA" id="ARBA00022723"/>
    </source>
</evidence>
<dbReference type="Pfam" id="PF18419">
    <property type="entry name" value="ATP-grasp_6"/>
    <property type="match status" value="1"/>
</dbReference>
<dbReference type="Gene3D" id="3.30.1490.20">
    <property type="entry name" value="ATP-grasp fold, A domain"/>
    <property type="match status" value="1"/>
</dbReference>
<dbReference type="NCBIfam" id="NF002688">
    <property type="entry name" value="PRK02471.1"/>
    <property type="match status" value="1"/>
</dbReference>
<dbReference type="InterPro" id="IPR006334">
    <property type="entry name" value="Glut_cys_ligase"/>
</dbReference>
<dbReference type="InterPro" id="IPR013815">
    <property type="entry name" value="ATP_grasp_subdomain_1"/>
</dbReference>
<keyword evidence="9" id="KW-0460">Magnesium</keyword>
<evidence type="ECO:0000256" key="10">
    <source>
        <dbReference type="ARBA" id="ARBA00023211"/>
    </source>
</evidence>
<comment type="cofactor">
    <cofactor evidence="2">
        <name>Mg(2+)</name>
        <dbReference type="ChEBI" id="CHEBI:18420"/>
    </cofactor>
</comment>
<dbReference type="SUPFAM" id="SSF56059">
    <property type="entry name" value="Glutathione synthetase ATP-binding domain-like"/>
    <property type="match status" value="1"/>
</dbReference>
<evidence type="ECO:0000259" key="14">
    <source>
        <dbReference type="PROSITE" id="PS50975"/>
    </source>
</evidence>
<evidence type="ECO:0000256" key="5">
    <source>
        <dbReference type="ARBA" id="ARBA00022684"/>
    </source>
</evidence>
<dbReference type="Proteomes" id="UP001597362">
    <property type="component" value="Unassembled WGS sequence"/>
</dbReference>
<dbReference type="HAMAP" id="MF_00782">
    <property type="entry name" value="Glut_biosynth"/>
    <property type="match status" value="1"/>
</dbReference>
<comment type="function">
    <text evidence="13">Synthesizes glutathione from L-glutamate and L-cysteine via gamma-L-glutamyl-L-cysteine.</text>
</comment>
<comment type="caution">
    <text evidence="15">The sequence shown here is derived from an EMBL/GenBank/DDBJ whole genome shotgun (WGS) entry which is preliminary data.</text>
</comment>
<feature type="domain" description="ATP-grasp" evidence="14">
    <location>
        <begin position="535"/>
        <end position="791"/>
    </location>
</feature>
<dbReference type="EC" id="6.3.2.2" evidence="13"/>
<comment type="subunit">
    <text evidence="13">Monomer.</text>
</comment>
<dbReference type="InterPro" id="IPR011761">
    <property type="entry name" value="ATP-grasp"/>
</dbReference>
<comment type="catalytic activity">
    <reaction evidence="13">
        <text>gamma-L-glutamyl-L-cysteine + glycine + ATP = glutathione + ADP + phosphate + H(+)</text>
        <dbReference type="Rhea" id="RHEA:13557"/>
        <dbReference type="ChEBI" id="CHEBI:15378"/>
        <dbReference type="ChEBI" id="CHEBI:30616"/>
        <dbReference type="ChEBI" id="CHEBI:43474"/>
        <dbReference type="ChEBI" id="CHEBI:57305"/>
        <dbReference type="ChEBI" id="CHEBI:57925"/>
        <dbReference type="ChEBI" id="CHEBI:58173"/>
        <dbReference type="ChEBI" id="CHEBI:456216"/>
        <dbReference type="EC" id="6.3.2.3"/>
    </reaction>
</comment>
<dbReference type="PROSITE" id="PS50975">
    <property type="entry name" value="ATP_GRASP"/>
    <property type="match status" value="1"/>
</dbReference>
<evidence type="ECO:0000256" key="4">
    <source>
        <dbReference type="ARBA" id="ARBA00022598"/>
    </source>
</evidence>
<dbReference type="Pfam" id="PF04262">
    <property type="entry name" value="Glu_cys_ligase"/>
    <property type="match status" value="2"/>
</dbReference>
<protein>
    <recommendedName>
        <fullName evidence="13">Glutathione biosynthesis bifunctional protein GshAB</fullName>
    </recommendedName>
    <alternativeName>
        <fullName evidence="13">Gamma-GCS-GS</fullName>
        <shortName evidence="13">GCS-GS</shortName>
    </alternativeName>
    <domain>
        <recommendedName>
            <fullName evidence="13">Glutamate--cysteine ligase</fullName>
            <ecNumber evidence="13">6.3.2.2</ecNumber>
        </recommendedName>
        <alternativeName>
            <fullName evidence="13">Gamma-ECS</fullName>
            <shortName evidence="13">GCS</shortName>
        </alternativeName>
        <alternativeName>
            <fullName evidence="13">Gamma-glutamylcysteine synthetase</fullName>
        </alternativeName>
    </domain>
    <domain>
        <recommendedName>
            <fullName evidence="13">Glutathione synthetase</fullName>
            <ecNumber evidence="13">6.3.2.3</ecNumber>
        </recommendedName>
        <alternativeName>
            <fullName evidence="13">GSH synthetase</fullName>
            <shortName evidence="13">GS</shortName>
            <shortName evidence="13">GSH-S</shortName>
            <shortName evidence="13">GSHase</shortName>
        </alternativeName>
        <alternativeName>
            <fullName evidence="13">Glutathione synthase</fullName>
        </alternativeName>
    </domain>
</protein>
<accession>A0ABW4YQL5</accession>
<comment type="pathway">
    <text evidence="3 13">Sulfur metabolism; glutathione biosynthesis; glutathione from L-cysteine and L-glutamate: step 1/2.</text>
</comment>
<evidence type="ECO:0000256" key="7">
    <source>
        <dbReference type="ARBA" id="ARBA00022741"/>
    </source>
</evidence>
<dbReference type="InterPro" id="IPR007370">
    <property type="entry name" value="Glu_cys_ligase"/>
</dbReference>
<comment type="catalytic activity">
    <reaction evidence="12 13">
        <text>L-cysteine + L-glutamate + ATP = gamma-L-glutamyl-L-cysteine + ADP + phosphate + H(+)</text>
        <dbReference type="Rhea" id="RHEA:13285"/>
        <dbReference type="ChEBI" id="CHEBI:15378"/>
        <dbReference type="ChEBI" id="CHEBI:29985"/>
        <dbReference type="ChEBI" id="CHEBI:30616"/>
        <dbReference type="ChEBI" id="CHEBI:35235"/>
        <dbReference type="ChEBI" id="CHEBI:43474"/>
        <dbReference type="ChEBI" id="CHEBI:58173"/>
        <dbReference type="ChEBI" id="CHEBI:456216"/>
        <dbReference type="EC" id="6.3.2.2"/>
    </reaction>
</comment>
<sequence length="794" mass="91156">MSLLHKTNLQLLLDLSLNKAVFDGEFGLEKENVRVDRHGRLALTPHPSAFGEKLNNPYIQTDFSESQVEMITPVFTSITETHQFMESIHDIVTLELEEQQELLWPSSNPPMLPQEQDIPIAQMNNAVADEYRHELANKYGRKRQLLSGIHYNFSFTDTFLNQLYKLNQQTDDGQRFELSSSSESFATFKDFKDAVYFKVARNLLKWRWILIYLTGASPIFDKSYMKHCVEKGMSIDHKSYFFPNMSSLRNSTCGYRNQSNFQVSYQSVQQYVQDLQQLIDERELMNAMEFYSPVRMKTADGSDPLQALLNDGVAYLELRFIDLNPLEKIGISEETMHFIHLFLIYMLLKQDEPFGVREQRLADLNHDRMNSEGLDGLLHTTSQEQITLREAALVFMDEITTMVELLAPDKERYISIIANERQKMAQPELVIAELVKDGVHRSDYISYHLAKAEKYAQQSIATGYRFQGYEDLELSTQLLLKAAVKRGIRFELLDRKDNFVRLMKDEQVEYVKQATKTSLDTYSTVLMMENKIVTKIVLAEHGIRVPIGEDYTSLATTKEAYNKYREQQIVIKPKLTNFGLGITILNYNYSEAELNRAFEIAFEHDDTVLLEPFMTGKEYRFLVMGDEVVGILHRVPANVVGDGKLTITQLVQEKNKDPLRGQGYVTPLEQIKLGEAEVTVLASQQKSIDYIPNAGEIIYLRENSNISTGGDSIDYTDDIPDSYKQIAIRAAHAVDATFCGVDMMIDDIGVVANDHNYSIIEINFNPAIHIHCYPYQGKNRKANEKILDLLFDEK</sequence>
<proteinExistence type="inferred from homology"/>
<feature type="region of interest" description="Glutamate--cysteine ligase" evidence="13">
    <location>
        <begin position="1"/>
        <end position="370"/>
    </location>
</feature>
<keyword evidence="10" id="KW-0464">Manganese</keyword>
<keyword evidence="5 13" id="KW-0317">Glutathione biosynthesis</keyword>
<comment type="similarity">
    <text evidence="13">In the N-terminal section; belongs to the glutamate--cysteine ligase type 1 family. Type 2 subfamily.</text>
</comment>
<keyword evidence="16" id="KW-1185">Reference proteome</keyword>
<dbReference type="InterPro" id="IPR006335">
    <property type="entry name" value="Glut_biosynth"/>
</dbReference>
<keyword evidence="6" id="KW-0479">Metal-binding</keyword>
<dbReference type="RefSeq" id="WP_377775546.1">
    <property type="nucleotide sequence ID" value="NZ_JBHUHO010000049.1"/>
</dbReference>
<evidence type="ECO:0000256" key="12">
    <source>
        <dbReference type="ARBA" id="ARBA00048819"/>
    </source>
</evidence>
<evidence type="ECO:0000256" key="1">
    <source>
        <dbReference type="ARBA" id="ARBA00001936"/>
    </source>
</evidence>
<keyword evidence="8 13" id="KW-0067">ATP-binding</keyword>
<evidence type="ECO:0000256" key="8">
    <source>
        <dbReference type="ARBA" id="ARBA00022840"/>
    </source>
</evidence>
<comment type="pathway">
    <text evidence="13">Sulfur metabolism; glutathione biosynthesis; glutathione from L-cysteine and L-glutamate: step 2/2.</text>
</comment>
<evidence type="ECO:0000256" key="2">
    <source>
        <dbReference type="ARBA" id="ARBA00001946"/>
    </source>
</evidence>
<dbReference type="InterPro" id="IPR014746">
    <property type="entry name" value="Gln_synth/guanido_kin_cat_dom"/>
</dbReference>
<dbReference type="InterPro" id="IPR040657">
    <property type="entry name" value="GshAB_ATP-grasp"/>
</dbReference>
<evidence type="ECO:0000256" key="3">
    <source>
        <dbReference type="ARBA" id="ARBA00005006"/>
    </source>
</evidence>
<keyword evidence="7 13" id="KW-0547">Nucleotide-binding</keyword>
<dbReference type="GO" id="GO:0004357">
    <property type="term" value="F:glutamate-cysteine ligase activity"/>
    <property type="evidence" value="ECO:0007669"/>
    <property type="project" value="UniProtKB-EC"/>
</dbReference>
<evidence type="ECO:0000256" key="11">
    <source>
        <dbReference type="ARBA" id="ARBA00023268"/>
    </source>
</evidence>
<evidence type="ECO:0000256" key="9">
    <source>
        <dbReference type="ARBA" id="ARBA00022842"/>
    </source>
</evidence>
<dbReference type="Gene3D" id="3.30.590.20">
    <property type="match status" value="1"/>
</dbReference>
<dbReference type="PANTHER" id="PTHR38761">
    <property type="entry name" value="GLUTAMATE--CYSTEINE LIGASE"/>
    <property type="match status" value="1"/>
</dbReference>
<evidence type="ECO:0000313" key="16">
    <source>
        <dbReference type="Proteomes" id="UP001597362"/>
    </source>
</evidence>
<dbReference type="Gene3D" id="3.30.470.20">
    <property type="entry name" value="ATP-grasp fold, B domain"/>
    <property type="match status" value="2"/>
</dbReference>
<keyword evidence="11 13" id="KW-0511">Multifunctional enzyme</keyword>
<keyword evidence="4 13" id="KW-0436">Ligase</keyword>
<dbReference type="EMBL" id="JBHUHO010000049">
    <property type="protein sequence ID" value="MFD2118030.1"/>
    <property type="molecule type" value="Genomic_DNA"/>
</dbReference>
<name>A0ABW4YQL5_9BACL</name>
<evidence type="ECO:0000313" key="15">
    <source>
        <dbReference type="EMBL" id="MFD2118030.1"/>
    </source>
</evidence>
<organism evidence="15 16">
    <name type="scientific">Paenibacillus yanchengensis</name>
    <dbReference type="NCBI Taxonomy" id="2035833"/>
    <lineage>
        <taxon>Bacteria</taxon>
        <taxon>Bacillati</taxon>
        <taxon>Bacillota</taxon>
        <taxon>Bacilli</taxon>
        <taxon>Bacillales</taxon>
        <taxon>Paenibacillaceae</taxon>
        <taxon>Paenibacillus</taxon>
    </lineage>
</organism>
<dbReference type="GO" id="GO:0004363">
    <property type="term" value="F:glutathione synthase activity"/>
    <property type="evidence" value="ECO:0007669"/>
    <property type="project" value="UniProtKB-EC"/>
</dbReference>
<dbReference type="EC" id="6.3.2.3" evidence="13"/>
<dbReference type="SUPFAM" id="SSF55931">
    <property type="entry name" value="Glutamine synthetase/guanido kinase"/>
    <property type="match status" value="1"/>
</dbReference>
<comment type="cofactor">
    <cofactor evidence="1">
        <name>Mn(2+)</name>
        <dbReference type="ChEBI" id="CHEBI:29035"/>
    </cofactor>
</comment>
<dbReference type="NCBIfam" id="TIGR01435">
    <property type="entry name" value="glu_cys_lig_rel"/>
    <property type="match status" value="1"/>
</dbReference>
<reference evidence="16" key="1">
    <citation type="journal article" date="2019" name="Int. J. Syst. Evol. Microbiol.">
        <title>The Global Catalogue of Microorganisms (GCM) 10K type strain sequencing project: providing services to taxonomists for standard genome sequencing and annotation.</title>
        <authorList>
            <consortium name="The Broad Institute Genomics Platform"/>
            <consortium name="The Broad Institute Genome Sequencing Center for Infectious Disease"/>
            <person name="Wu L."/>
            <person name="Ma J."/>
        </authorList>
    </citation>
    <scope>NUCLEOTIDE SEQUENCE [LARGE SCALE GENOMIC DNA]</scope>
    <source>
        <strain evidence="16">GH52</strain>
    </source>
</reference>
<dbReference type="PANTHER" id="PTHR38761:SF1">
    <property type="entry name" value="GLUTAMATE--CYSTEINE LIGASE"/>
    <property type="match status" value="1"/>
</dbReference>